<dbReference type="SMART" id="SM00245">
    <property type="entry name" value="TSPc"/>
    <property type="match status" value="1"/>
</dbReference>
<feature type="domain" description="PDZ" evidence="7">
    <location>
        <begin position="102"/>
        <end position="170"/>
    </location>
</feature>
<keyword evidence="3 5" id="KW-0378">Hydrolase</keyword>
<dbReference type="NCBIfam" id="TIGR00225">
    <property type="entry name" value="prc"/>
    <property type="match status" value="1"/>
</dbReference>
<organism evidence="8 9">
    <name type="scientific">Proteiniclasticum ruminis</name>
    <dbReference type="NCBI Taxonomy" id="398199"/>
    <lineage>
        <taxon>Bacteria</taxon>
        <taxon>Bacillati</taxon>
        <taxon>Bacillota</taxon>
        <taxon>Clostridia</taxon>
        <taxon>Eubacteriales</taxon>
        <taxon>Clostridiaceae</taxon>
        <taxon>Proteiniclasticum</taxon>
    </lineage>
</organism>
<dbReference type="PANTHER" id="PTHR32060">
    <property type="entry name" value="TAIL-SPECIFIC PROTEASE"/>
    <property type="match status" value="1"/>
</dbReference>
<evidence type="ECO:0000256" key="3">
    <source>
        <dbReference type="ARBA" id="ARBA00022801"/>
    </source>
</evidence>
<evidence type="ECO:0000313" key="8">
    <source>
        <dbReference type="EMBL" id="SDI19079.1"/>
    </source>
</evidence>
<name>A0A1G8IJC6_9CLOT</name>
<evidence type="ECO:0000313" key="9">
    <source>
        <dbReference type="Proteomes" id="UP000183255"/>
    </source>
</evidence>
<sequence length="402" mass="43176">MYEEEKRGFPKIILVILFLVVAIGSFFGGSIYGSLNSPVILPGGGGSSTNDGSFDKLFEVKDVLHQQYYQDIGDEALLEGAIKGMVDAVGDPYTVFYNQEEYQEFQDDGQGNYVGIGVMVGIKEDKIVVITPFEGSPAYEAGIRAGDFILKVEGVEYKGSEMDKAVSVIKGEEGKPVTLTISQNGIEKEVTIVRASITLVNVQSEMVAGNIGHVTMLQFTNNTAKQVREAMEELKAQGAEGYILDLRGNPGGYLDEAVDTASLFVEKGKTVLYTLDKAQQKREYLSKGGDFIGAPLVVLLDEGSASASEVVAGALKDYKAATIVGQKSFGKGIVQMVFNVGNKEGVKVTVSSYYSPNGINIHGEGILPDVEVQLPEGVEAPLTIDNDTQLQKAVEILQDGLQ</sequence>
<dbReference type="Proteomes" id="UP000183255">
    <property type="component" value="Unassembled WGS sequence"/>
</dbReference>
<evidence type="ECO:0000256" key="2">
    <source>
        <dbReference type="ARBA" id="ARBA00022670"/>
    </source>
</evidence>
<dbReference type="SUPFAM" id="SSF52096">
    <property type="entry name" value="ClpP/crotonase"/>
    <property type="match status" value="1"/>
</dbReference>
<evidence type="ECO:0000259" key="7">
    <source>
        <dbReference type="PROSITE" id="PS50106"/>
    </source>
</evidence>
<evidence type="ECO:0000256" key="5">
    <source>
        <dbReference type="RuleBase" id="RU004404"/>
    </source>
</evidence>
<dbReference type="Pfam" id="PF03572">
    <property type="entry name" value="Peptidase_S41"/>
    <property type="match status" value="1"/>
</dbReference>
<keyword evidence="6" id="KW-0472">Membrane</keyword>
<dbReference type="EMBL" id="FNDZ01000001">
    <property type="protein sequence ID" value="SDI19079.1"/>
    <property type="molecule type" value="Genomic_DNA"/>
</dbReference>
<dbReference type="AlphaFoldDB" id="A0A1G8IJC6"/>
<gene>
    <name evidence="8" type="ORF">SAMN05421804_101907</name>
</gene>
<dbReference type="Pfam" id="PF17820">
    <property type="entry name" value="PDZ_6"/>
    <property type="match status" value="1"/>
</dbReference>
<dbReference type="Gene3D" id="3.90.226.10">
    <property type="entry name" value="2-enoyl-CoA Hydratase, Chain A, domain 1"/>
    <property type="match status" value="1"/>
</dbReference>
<dbReference type="GO" id="GO:0007165">
    <property type="term" value="P:signal transduction"/>
    <property type="evidence" value="ECO:0007669"/>
    <property type="project" value="TreeGrafter"/>
</dbReference>
<dbReference type="Pfam" id="PF22694">
    <property type="entry name" value="CtpB_N-like"/>
    <property type="match status" value="1"/>
</dbReference>
<dbReference type="PROSITE" id="PS50106">
    <property type="entry name" value="PDZ"/>
    <property type="match status" value="1"/>
</dbReference>
<dbReference type="InterPro" id="IPR001478">
    <property type="entry name" value="PDZ"/>
</dbReference>
<dbReference type="InterPro" id="IPR029045">
    <property type="entry name" value="ClpP/crotonase-like_dom_sf"/>
</dbReference>
<dbReference type="InterPro" id="IPR036034">
    <property type="entry name" value="PDZ_sf"/>
</dbReference>
<proteinExistence type="inferred from homology"/>
<dbReference type="GO" id="GO:0008236">
    <property type="term" value="F:serine-type peptidase activity"/>
    <property type="evidence" value="ECO:0007669"/>
    <property type="project" value="UniProtKB-KW"/>
</dbReference>
<dbReference type="Gene3D" id="2.30.42.10">
    <property type="match status" value="1"/>
</dbReference>
<evidence type="ECO:0000256" key="4">
    <source>
        <dbReference type="ARBA" id="ARBA00022825"/>
    </source>
</evidence>
<evidence type="ECO:0000256" key="1">
    <source>
        <dbReference type="ARBA" id="ARBA00009179"/>
    </source>
</evidence>
<accession>A0A1G8IJC6</accession>
<dbReference type="InterPro" id="IPR055210">
    <property type="entry name" value="CtpA/B_N"/>
</dbReference>
<keyword evidence="4 5" id="KW-0720">Serine protease</keyword>
<keyword evidence="6" id="KW-1133">Transmembrane helix</keyword>
<keyword evidence="2 5" id="KW-0645">Protease</keyword>
<reference evidence="8 9" key="1">
    <citation type="submission" date="2016-10" db="EMBL/GenBank/DDBJ databases">
        <authorList>
            <person name="de Groot N.N."/>
        </authorList>
    </citation>
    <scope>NUCLEOTIDE SEQUENCE [LARGE SCALE GENOMIC DNA]</scope>
    <source>
        <strain evidence="8 9">CGMCC 1.5058</strain>
    </source>
</reference>
<comment type="similarity">
    <text evidence="1 5">Belongs to the peptidase S41A family.</text>
</comment>
<dbReference type="InterPro" id="IPR004447">
    <property type="entry name" value="Peptidase_S41A"/>
</dbReference>
<dbReference type="InterPro" id="IPR041489">
    <property type="entry name" value="PDZ_6"/>
</dbReference>
<dbReference type="Gene3D" id="3.30.750.44">
    <property type="match status" value="1"/>
</dbReference>
<dbReference type="CDD" id="cd06782">
    <property type="entry name" value="cpPDZ_CPP-like"/>
    <property type="match status" value="1"/>
</dbReference>
<dbReference type="GO" id="GO:0006508">
    <property type="term" value="P:proteolysis"/>
    <property type="evidence" value="ECO:0007669"/>
    <property type="project" value="UniProtKB-KW"/>
</dbReference>
<evidence type="ECO:0000256" key="6">
    <source>
        <dbReference type="SAM" id="Phobius"/>
    </source>
</evidence>
<dbReference type="InterPro" id="IPR005151">
    <property type="entry name" value="Tail-specific_protease"/>
</dbReference>
<dbReference type="CDD" id="cd07560">
    <property type="entry name" value="Peptidase_S41_CPP"/>
    <property type="match status" value="1"/>
</dbReference>
<dbReference type="RefSeq" id="WP_036909072.1">
    <property type="nucleotide sequence ID" value="NZ_DAMAXS010000065.1"/>
</dbReference>
<protein>
    <submittedName>
        <fullName evidence="8">Carboxyl-terminal processing protease</fullName>
    </submittedName>
</protein>
<keyword evidence="6" id="KW-0812">Transmembrane</keyword>
<dbReference type="SUPFAM" id="SSF50156">
    <property type="entry name" value="PDZ domain-like"/>
    <property type="match status" value="1"/>
</dbReference>
<feature type="transmembrane region" description="Helical" evidence="6">
    <location>
        <begin position="12"/>
        <end position="32"/>
    </location>
</feature>
<dbReference type="GO" id="GO:0030288">
    <property type="term" value="C:outer membrane-bounded periplasmic space"/>
    <property type="evidence" value="ECO:0007669"/>
    <property type="project" value="TreeGrafter"/>
</dbReference>
<dbReference type="GO" id="GO:0004175">
    <property type="term" value="F:endopeptidase activity"/>
    <property type="evidence" value="ECO:0007669"/>
    <property type="project" value="TreeGrafter"/>
</dbReference>
<dbReference type="PANTHER" id="PTHR32060:SF30">
    <property type="entry name" value="CARBOXY-TERMINAL PROCESSING PROTEASE CTPA"/>
    <property type="match status" value="1"/>
</dbReference>
<dbReference type="SMART" id="SM00228">
    <property type="entry name" value="PDZ"/>
    <property type="match status" value="1"/>
</dbReference>